<organism evidence="1 2">
    <name type="scientific">Crotalaria pallida</name>
    <name type="common">Smooth rattlebox</name>
    <name type="synonym">Crotalaria striata</name>
    <dbReference type="NCBI Taxonomy" id="3830"/>
    <lineage>
        <taxon>Eukaryota</taxon>
        <taxon>Viridiplantae</taxon>
        <taxon>Streptophyta</taxon>
        <taxon>Embryophyta</taxon>
        <taxon>Tracheophyta</taxon>
        <taxon>Spermatophyta</taxon>
        <taxon>Magnoliopsida</taxon>
        <taxon>eudicotyledons</taxon>
        <taxon>Gunneridae</taxon>
        <taxon>Pentapetalae</taxon>
        <taxon>rosids</taxon>
        <taxon>fabids</taxon>
        <taxon>Fabales</taxon>
        <taxon>Fabaceae</taxon>
        <taxon>Papilionoideae</taxon>
        <taxon>50 kb inversion clade</taxon>
        <taxon>genistoids sensu lato</taxon>
        <taxon>core genistoids</taxon>
        <taxon>Crotalarieae</taxon>
        <taxon>Crotalaria</taxon>
    </lineage>
</organism>
<dbReference type="AlphaFoldDB" id="A0AAN9DUN6"/>
<sequence length="83" mass="9724">MIRCIPLPHSLCYLFPHSLLHWSEISLLVIEILHPSSPSSTTGRARILFWLKQIYILPENYTTVLVPGRFNFSPPFFFFIFSE</sequence>
<protein>
    <submittedName>
        <fullName evidence="1">Uncharacterized protein</fullName>
    </submittedName>
</protein>
<keyword evidence="2" id="KW-1185">Reference proteome</keyword>
<name>A0AAN9DUN6_CROPI</name>
<comment type="caution">
    <text evidence="1">The sequence shown here is derived from an EMBL/GenBank/DDBJ whole genome shotgun (WGS) entry which is preliminary data.</text>
</comment>
<proteinExistence type="predicted"/>
<evidence type="ECO:0000313" key="2">
    <source>
        <dbReference type="Proteomes" id="UP001372338"/>
    </source>
</evidence>
<dbReference type="EMBL" id="JAYWIO010000036">
    <property type="protein sequence ID" value="KAK7236605.1"/>
    <property type="molecule type" value="Genomic_DNA"/>
</dbReference>
<dbReference type="Proteomes" id="UP001372338">
    <property type="component" value="Unassembled WGS sequence"/>
</dbReference>
<accession>A0AAN9DUN6</accession>
<evidence type="ECO:0000313" key="1">
    <source>
        <dbReference type="EMBL" id="KAK7236605.1"/>
    </source>
</evidence>
<gene>
    <name evidence="1" type="ORF">RIF29_45478</name>
</gene>
<reference evidence="1 2" key="1">
    <citation type="submission" date="2024-01" db="EMBL/GenBank/DDBJ databases">
        <title>The genomes of 5 underutilized Papilionoideae crops provide insights into root nodulation and disease resistanc.</title>
        <authorList>
            <person name="Yuan L."/>
        </authorList>
    </citation>
    <scope>NUCLEOTIDE SEQUENCE [LARGE SCALE GENOMIC DNA]</scope>
    <source>
        <strain evidence="1">ZHUSHIDOU_FW_LH</strain>
        <tissue evidence="1">Leaf</tissue>
    </source>
</reference>